<evidence type="ECO:0000313" key="1">
    <source>
        <dbReference type="EMBL" id="CCQ43776.1"/>
    </source>
</evidence>
<organism evidence="1">
    <name type="scientific">Homo sapiens</name>
    <name type="common">Human</name>
    <dbReference type="NCBI Taxonomy" id="9606"/>
    <lineage>
        <taxon>Eukaryota</taxon>
        <taxon>Metazoa</taxon>
        <taxon>Chordata</taxon>
        <taxon>Craniata</taxon>
        <taxon>Vertebrata</taxon>
        <taxon>Euteleostomi</taxon>
        <taxon>Mammalia</taxon>
        <taxon>Eutheria</taxon>
        <taxon>Euarchontoglires</taxon>
        <taxon>Primates</taxon>
        <taxon>Haplorrhini</taxon>
        <taxon>Catarrhini</taxon>
        <taxon>Hominidae</taxon>
        <taxon>Homo</taxon>
    </lineage>
</organism>
<sequence>MLLLHAPLIPMLVDYIPLPIHFSILCMYKCVQAFKKLMNDE</sequence>
<name>L8EAK4_HUMAN</name>
<reference evidence="1" key="1">
    <citation type="journal article" date="2013" name="PLoS ONE">
        <title>Direct detection of alternative open reading frames translation products in human significantly expands the proteome.</title>
        <authorList>
            <person name="Vanderperre B."/>
            <person name="Lucier J.-F."/>
            <person name="Motard J."/>
            <person name="Tremblay G."/>
            <person name="Vanderperre S."/>
            <person name="Wisztorski M."/>
            <person name="Salzet M."/>
            <person name="Boisvert F.-M."/>
            <person name="Roucou X."/>
        </authorList>
    </citation>
    <scope>NUCLEOTIDE SEQUENCE</scope>
</reference>
<dbReference type="ChiTaRS" id="MYO18B">
    <property type="organism name" value="human"/>
</dbReference>
<dbReference type="EMBL" id="HF584279">
    <property type="protein sequence ID" value="CCQ43776.1"/>
    <property type="molecule type" value="Genomic_DNA"/>
</dbReference>
<dbReference type="AlphaFoldDB" id="L8EAK4"/>
<accession>L8EAK4</accession>
<protein>
    <submittedName>
        <fullName evidence="1">Alternative protein MYO18B</fullName>
    </submittedName>
</protein>
<proteinExistence type="predicted"/>
<dbReference type="OrthoDB" id="2505895at2759"/>
<gene>
    <name evidence="1" type="primary">MYO18B</name>
</gene>